<keyword evidence="5" id="KW-1185">Reference proteome</keyword>
<dbReference type="RefSeq" id="WP_173122200.1">
    <property type="nucleotide sequence ID" value="NZ_JABRWJ010000002.1"/>
</dbReference>
<evidence type="ECO:0000313" key="4">
    <source>
        <dbReference type="EMBL" id="NRF67117.1"/>
    </source>
</evidence>
<evidence type="ECO:0000259" key="3">
    <source>
        <dbReference type="Pfam" id="PF14346"/>
    </source>
</evidence>
<evidence type="ECO:0000256" key="1">
    <source>
        <dbReference type="SAM" id="Coils"/>
    </source>
</evidence>
<feature type="coiled-coil region" evidence="1">
    <location>
        <begin position="91"/>
        <end position="127"/>
    </location>
</feature>
<evidence type="ECO:0000313" key="5">
    <source>
        <dbReference type="Proteomes" id="UP000737171"/>
    </source>
</evidence>
<proteinExistence type="predicted"/>
<organism evidence="4 5">
    <name type="scientific">Pseudaquabacterium terrae</name>
    <dbReference type="NCBI Taxonomy" id="2732868"/>
    <lineage>
        <taxon>Bacteria</taxon>
        <taxon>Pseudomonadati</taxon>
        <taxon>Pseudomonadota</taxon>
        <taxon>Betaproteobacteria</taxon>
        <taxon>Burkholderiales</taxon>
        <taxon>Sphaerotilaceae</taxon>
        <taxon>Pseudaquabacterium</taxon>
    </lineage>
</organism>
<keyword evidence="2" id="KW-0732">Signal</keyword>
<dbReference type="InterPro" id="IPR025511">
    <property type="entry name" value="DUF4398"/>
</dbReference>
<keyword evidence="1" id="KW-0175">Coiled coil</keyword>
<dbReference type="PROSITE" id="PS51257">
    <property type="entry name" value="PROKAR_LIPOPROTEIN"/>
    <property type="match status" value="1"/>
</dbReference>
<gene>
    <name evidence="4" type="ORF">HLB44_09000</name>
</gene>
<name>A0ABX2EEU1_9BURK</name>
<dbReference type="Gene3D" id="1.20.1270.390">
    <property type="match status" value="1"/>
</dbReference>
<accession>A0ABX2EEU1</accession>
<feature type="domain" description="DUF4398" evidence="3">
    <location>
        <begin position="41"/>
        <end position="116"/>
    </location>
</feature>
<sequence length="131" mass="13602">MRRTAPTRRSLPDIALSAAFGAATGALLLLSACASTPPPNEQLAVGQAAVEHANSTAAADSPMLLAAARNKIARADAARTAGDHVLARELAEQAEADATLADAQARALRSQRALAEVREGLRQLREEAGRK</sequence>
<feature type="chain" id="PRO_5046994050" evidence="2">
    <location>
        <begin position="35"/>
        <end position="131"/>
    </location>
</feature>
<reference evidence="4 5" key="1">
    <citation type="submission" date="2020-05" db="EMBL/GenBank/DDBJ databases">
        <title>Aquincola sp. isolate from soil.</title>
        <authorList>
            <person name="Han J."/>
            <person name="Kim D.-U."/>
        </authorList>
    </citation>
    <scope>NUCLEOTIDE SEQUENCE [LARGE SCALE GENOMIC DNA]</scope>
    <source>
        <strain evidence="4 5">S2</strain>
    </source>
</reference>
<dbReference type="Proteomes" id="UP000737171">
    <property type="component" value="Unassembled WGS sequence"/>
</dbReference>
<dbReference type="Pfam" id="PF14346">
    <property type="entry name" value="DUF4398"/>
    <property type="match status" value="1"/>
</dbReference>
<feature type="signal peptide" evidence="2">
    <location>
        <begin position="1"/>
        <end position="34"/>
    </location>
</feature>
<comment type="caution">
    <text evidence="4">The sequence shown here is derived from an EMBL/GenBank/DDBJ whole genome shotgun (WGS) entry which is preliminary data.</text>
</comment>
<protein>
    <submittedName>
        <fullName evidence="4">DUF4398 domain-containing protein</fullName>
    </submittedName>
</protein>
<dbReference type="EMBL" id="JABRWJ010000002">
    <property type="protein sequence ID" value="NRF67117.1"/>
    <property type="molecule type" value="Genomic_DNA"/>
</dbReference>
<evidence type="ECO:0000256" key="2">
    <source>
        <dbReference type="SAM" id="SignalP"/>
    </source>
</evidence>